<dbReference type="GO" id="GO:0005524">
    <property type="term" value="F:ATP binding"/>
    <property type="evidence" value="ECO:0007669"/>
    <property type="project" value="UniProtKB-KW"/>
</dbReference>
<keyword evidence="3" id="KW-0547">Nucleotide-binding</keyword>
<dbReference type="PANTHER" id="PTHR24106">
    <property type="entry name" value="NACHT, LRR AND CARD DOMAINS-CONTAINING"/>
    <property type="match status" value="1"/>
</dbReference>
<comment type="caution">
    <text evidence="6">The sequence shown here is derived from an EMBL/GenBank/DDBJ whole genome shotgun (WGS) entry which is preliminary data.</text>
</comment>
<evidence type="ECO:0000256" key="2">
    <source>
        <dbReference type="ARBA" id="ARBA00022737"/>
    </source>
</evidence>
<evidence type="ECO:0000256" key="3">
    <source>
        <dbReference type="ARBA" id="ARBA00022741"/>
    </source>
</evidence>
<dbReference type="InterPro" id="IPR041075">
    <property type="entry name" value="NOD1/2_WH"/>
</dbReference>
<evidence type="ECO:0000259" key="5">
    <source>
        <dbReference type="Pfam" id="PF17779"/>
    </source>
</evidence>
<organism evidence="6 7">
    <name type="scientific">Takifugu flavidus</name>
    <name type="common">sansaifugu</name>
    <dbReference type="NCBI Taxonomy" id="433684"/>
    <lineage>
        <taxon>Eukaryota</taxon>
        <taxon>Metazoa</taxon>
        <taxon>Chordata</taxon>
        <taxon>Craniata</taxon>
        <taxon>Vertebrata</taxon>
        <taxon>Euteleostomi</taxon>
        <taxon>Actinopterygii</taxon>
        <taxon>Neopterygii</taxon>
        <taxon>Teleostei</taxon>
        <taxon>Neoteleostei</taxon>
        <taxon>Acanthomorphata</taxon>
        <taxon>Eupercaria</taxon>
        <taxon>Tetraodontiformes</taxon>
        <taxon>Tetradontoidea</taxon>
        <taxon>Tetraodontidae</taxon>
        <taxon>Takifugu</taxon>
    </lineage>
</organism>
<gene>
    <name evidence="6" type="ORF">D4764_0279910</name>
</gene>
<evidence type="ECO:0000256" key="4">
    <source>
        <dbReference type="ARBA" id="ARBA00022840"/>
    </source>
</evidence>
<name>A0A5C6MDW9_9TELE</name>
<evidence type="ECO:0000313" key="6">
    <source>
        <dbReference type="EMBL" id="TWW53043.1"/>
    </source>
</evidence>
<keyword evidence="4" id="KW-0067">ATP-binding</keyword>
<protein>
    <recommendedName>
        <fullName evidence="5">NOD1/2 winged helix domain-containing protein</fullName>
    </recommendedName>
</protein>
<keyword evidence="7" id="KW-1185">Reference proteome</keyword>
<evidence type="ECO:0000313" key="7">
    <source>
        <dbReference type="Proteomes" id="UP000324091"/>
    </source>
</evidence>
<reference evidence="6 7" key="1">
    <citation type="submission" date="2019-04" db="EMBL/GenBank/DDBJ databases">
        <title>Chromosome genome assembly for Takifugu flavidus.</title>
        <authorList>
            <person name="Xiao S."/>
        </authorList>
    </citation>
    <scope>NUCLEOTIDE SEQUENCE [LARGE SCALE GENOMIC DNA]</scope>
    <source>
        <strain evidence="6">HTHZ2018</strain>
        <tissue evidence="6">Muscle</tissue>
    </source>
</reference>
<keyword evidence="1" id="KW-0433">Leucine-rich repeat</keyword>
<dbReference type="Pfam" id="PF17779">
    <property type="entry name" value="WHD_NOD2"/>
    <property type="match status" value="1"/>
</dbReference>
<proteinExistence type="predicted"/>
<dbReference type="EMBL" id="RHFK02000836">
    <property type="protein sequence ID" value="TWW53043.1"/>
    <property type="molecule type" value="Genomic_DNA"/>
</dbReference>
<feature type="domain" description="NOD1/2 winged helix" evidence="5">
    <location>
        <begin position="35"/>
        <end position="62"/>
    </location>
</feature>
<evidence type="ECO:0000256" key="1">
    <source>
        <dbReference type="ARBA" id="ARBA00022614"/>
    </source>
</evidence>
<sequence>MYIDILVVQSTLKNKRGDGKAPQWSPESCEMIPILAKLAFEQLQKGNVIFHESDLRDCGITVRSADATQECSRRCSEGSEDCSRRRCSALSI</sequence>
<dbReference type="AlphaFoldDB" id="A0A5C6MDW9"/>
<keyword evidence="2" id="KW-0677">Repeat</keyword>
<dbReference type="Proteomes" id="UP000324091">
    <property type="component" value="Unassembled WGS sequence"/>
</dbReference>
<accession>A0A5C6MDW9</accession>
<dbReference type="InterPro" id="IPR051261">
    <property type="entry name" value="NLR"/>
</dbReference>